<evidence type="ECO:0000313" key="4">
    <source>
        <dbReference type="Proteomes" id="UP000054266"/>
    </source>
</evidence>
<dbReference type="EMBL" id="KN846957">
    <property type="protein sequence ID" value="KIW71205.1"/>
    <property type="molecule type" value="Genomic_DNA"/>
</dbReference>
<organism evidence="3 4">
    <name type="scientific">Phialophora macrospora</name>
    <dbReference type="NCBI Taxonomy" id="1851006"/>
    <lineage>
        <taxon>Eukaryota</taxon>
        <taxon>Fungi</taxon>
        <taxon>Dikarya</taxon>
        <taxon>Ascomycota</taxon>
        <taxon>Pezizomycotina</taxon>
        <taxon>Eurotiomycetes</taxon>
        <taxon>Chaetothyriomycetidae</taxon>
        <taxon>Chaetothyriales</taxon>
        <taxon>Herpotrichiellaceae</taxon>
        <taxon>Phialophora</taxon>
    </lineage>
</organism>
<dbReference type="InterPro" id="IPR058257">
    <property type="entry name" value="CorA-like_dom"/>
</dbReference>
<dbReference type="Pfam" id="PF26616">
    <property type="entry name" value="CorA-like"/>
    <property type="match status" value="1"/>
</dbReference>
<gene>
    <name evidence="3" type="ORF">PV04_03398</name>
</gene>
<feature type="domain" description="CorA-like transporter" evidence="2">
    <location>
        <begin position="7"/>
        <end position="226"/>
    </location>
</feature>
<reference evidence="3 4" key="1">
    <citation type="submission" date="2015-01" db="EMBL/GenBank/DDBJ databases">
        <title>The Genome Sequence of Capronia semiimmersa CBS27337.</title>
        <authorList>
            <consortium name="The Broad Institute Genomics Platform"/>
            <person name="Cuomo C."/>
            <person name="de Hoog S."/>
            <person name="Gorbushina A."/>
            <person name="Stielow B."/>
            <person name="Teixiera M."/>
            <person name="Abouelleil A."/>
            <person name="Chapman S.B."/>
            <person name="Priest M."/>
            <person name="Young S.K."/>
            <person name="Wortman J."/>
            <person name="Nusbaum C."/>
            <person name="Birren B."/>
        </authorList>
    </citation>
    <scope>NUCLEOTIDE SEQUENCE [LARGE SCALE GENOMIC DNA]</scope>
    <source>
        <strain evidence="3 4">CBS 27337</strain>
    </source>
</reference>
<evidence type="ECO:0000256" key="1">
    <source>
        <dbReference type="SAM" id="Phobius"/>
    </source>
</evidence>
<name>A0A0D2FXK7_9EURO</name>
<evidence type="ECO:0000259" key="2">
    <source>
        <dbReference type="Pfam" id="PF26616"/>
    </source>
</evidence>
<proteinExistence type="predicted"/>
<keyword evidence="4" id="KW-1185">Reference proteome</keyword>
<dbReference type="STRING" id="5601.A0A0D2FXK7"/>
<feature type="transmembrane region" description="Helical" evidence="1">
    <location>
        <begin position="418"/>
        <end position="443"/>
    </location>
</feature>
<keyword evidence="1" id="KW-1133">Transmembrane helix</keyword>
<keyword evidence="1" id="KW-0472">Membrane</keyword>
<accession>A0A0D2FXK7</accession>
<dbReference type="AlphaFoldDB" id="A0A0D2FXK7"/>
<sequence length="497" mass="56972">MPHATPNQYSSYPLNLPRPLLDVQDLTRYRSGLLEAAEQLFVRDQSSCKFELREQVPEPGSGRCVPKDASEAMLLDGRFSESEYIATVEQLSDVLKRRLPVGNTRIMTIHRMNSWSRMKITLDMFTTLCGFYQVHPRFLDLVKSMGFKTRSEDEHFMSCYTHFSMSEDKAGTRNVTSSEICYKMGHFEKHLRDLEDPWSCRQTVVYHRYDVEASASSWILIQPPSSWNTGLNDVARSAVLHPLSLHLRFIGPVCENTKRYLNYMSNSLMTLNQRVSFPKPFQEIDFDFALGQKVHEIRRKLHRVSSVLDGSTRSLKALSLHGEAMVTTKRIPPTVHEAFMAEVACISDDLANSISTVHELLHLSQDITSTIKSVLQFRNEELFNKTSIQLQQIAENDSQETKAMAEISKWTYTDSRTVRIATVIALIYLPANLVLAFFSTVFVEYGASTRTPVDRRGHLFVHSQLWIAILSIFFLILGTFATFWVWDRPQKRPRSGP</sequence>
<keyword evidence="1" id="KW-0812">Transmembrane</keyword>
<protein>
    <recommendedName>
        <fullName evidence="2">CorA-like transporter domain-containing protein</fullName>
    </recommendedName>
</protein>
<evidence type="ECO:0000313" key="3">
    <source>
        <dbReference type="EMBL" id="KIW71205.1"/>
    </source>
</evidence>
<feature type="transmembrane region" description="Helical" evidence="1">
    <location>
        <begin position="463"/>
        <end position="486"/>
    </location>
</feature>
<dbReference type="Proteomes" id="UP000054266">
    <property type="component" value="Unassembled WGS sequence"/>
</dbReference>